<dbReference type="Gene3D" id="3.40.50.1580">
    <property type="entry name" value="Nucleoside phosphorylase domain"/>
    <property type="match status" value="1"/>
</dbReference>
<dbReference type="HAMAP" id="MF_01963">
    <property type="entry name" value="MTAP"/>
    <property type="match status" value="1"/>
</dbReference>
<dbReference type="InterPro" id="IPR000845">
    <property type="entry name" value="Nucleoside_phosphorylase_d"/>
</dbReference>
<accession>A0AA96UYJ6</accession>
<reference evidence="5 6" key="1">
    <citation type="submission" date="2023-07" db="EMBL/GenBank/DDBJ databases">
        <title>Closed genoem sequence of Methanomicrococcus sp. Hf6.</title>
        <authorList>
            <person name="Poehlein A."/>
            <person name="Protasov E."/>
            <person name="Platt K."/>
            <person name="Reeh H."/>
            <person name="Daniel R."/>
            <person name="Brune A."/>
        </authorList>
    </citation>
    <scope>NUCLEOTIDE SEQUENCE [LARGE SCALE GENOMIC DNA]</scope>
    <source>
        <strain evidence="5 6">Hf6</strain>
    </source>
</reference>
<feature type="binding site" evidence="3">
    <location>
        <begin position="231"/>
        <end position="233"/>
    </location>
    <ligand>
        <name>substrate</name>
    </ligand>
</feature>
<dbReference type="EMBL" id="CP131059">
    <property type="protein sequence ID" value="WNY23021.1"/>
    <property type="molecule type" value="Genomic_DNA"/>
</dbReference>
<dbReference type="AlphaFoldDB" id="A0AA96UYJ6"/>
<feature type="binding site" evidence="3">
    <location>
        <begin position="58"/>
        <end position="59"/>
    </location>
    <ligand>
        <name>phosphate</name>
        <dbReference type="ChEBI" id="CHEBI:43474"/>
    </ligand>
</feature>
<protein>
    <recommendedName>
        <fullName evidence="3">Probable S-methyl-5'-thioinosine phosphorylase</fullName>
        <ecNumber evidence="3">2.4.2.44</ecNumber>
    </recommendedName>
    <alternativeName>
        <fullName evidence="3">5'-methylthioinosine phosphorylase</fullName>
        <shortName evidence="3">MTI phosphorylase</shortName>
        <shortName evidence="3">MTIP</shortName>
    </alternativeName>
</protein>
<comment type="similarity">
    <text evidence="3">Belongs to the PNP/MTAP phosphorylase family. MTAP subfamily.</text>
</comment>
<dbReference type="GeneID" id="85194778"/>
<keyword evidence="2 3" id="KW-0808">Transferase</keyword>
<feature type="binding site" evidence="3">
    <location>
        <position position="208"/>
    </location>
    <ligand>
        <name>phosphate</name>
        <dbReference type="ChEBI" id="CHEBI:43474"/>
    </ligand>
</feature>
<comment type="miscellaneous">
    <text evidence="3">Although this enzyme belongs to the family of MTA phosphorylases based on sequence homology, it has been shown that conserved amino acid substitutions in the substrate binding pocket convert the substrate specificity of this enzyme from 6-aminopurines to 6-oxopurines.</text>
</comment>
<comment type="caution">
    <text evidence="3">Lacks conserved residue(s) required for the propagation of feature annotation.</text>
</comment>
<dbReference type="CDD" id="cd09010">
    <property type="entry name" value="MTAP_SsMTAPII_like_MTIP"/>
    <property type="match status" value="1"/>
</dbReference>
<feature type="binding site" evidence="3">
    <location>
        <position position="207"/>
    </location>
    <ligand>
        <name>substrate</name>
    </ligand>
</feature>
<evidence type="ECO:0000313" key="6">
    <source>
        <dbReference type="Proteomes" id="UP001302978"/>
    </source>
</evidence>
<sequence>MKLFKNVVLTVIGGVGYDVLSEKRAESYEIKTPYGSVFASILYTGAGGSNFDIAFISRHQGKHHVPPHKINFLALIDAARQINAPIFAVNSVGLMRKVPLVENFETDEFLKTKTFTSPDSFLSFPFFVPNDFIDMTQNRISTFYDNETVHTDMTDPYCTDIRNLLFGVLKELSVSYSQGTYLCTEGPRFETKAEIRMFAQFADVVGMTGVPEVVLAKEAGLCYASLCTITNPAAGLSQNMVTADEVKVVVEKNQKTVFEIISALAAVFAERKNSKSECKKSCQCQNATIHGKL</sequence>
<dbReference type="GO" id="GO:0017061">
    <property type="term" value="F:S-methyl-5-thioadenosine phosphorylase activity"/>
    <property type="evidence" value="ECO:0007669"/>
    <property type="project" value="InterPro"/>
</dbReference>
<dbReference type="GO" id="GO:0005829">
    <property type="term" value="C:cytosol"/>
    <property type="evidence" value="ECO:0007669"/>
    <property type="project" value="TreeGrafter"/>
</dbReference>
<feature type="site" description="Important for substrate specificity" evidence="3">
    <location>
        <position position="243"/>
    </location>
</feature>
<comment type="function">
    <text evidence="3">Catalyzes the reversible phosphorylation of S-methyl-5'-thioinosine (MTI) to hypoxanthine and 5-methylthioribose-1-phosphate. Involved in the breakdown of S-methyl-5'-thioadenosine (MTA), a major by-product of polyamine biosynthesis. Catabolism of (MTA) occurs via deamination to MTI and phosphorolysis to hypoxanthine.</text>
</comment>
<dbReference type="PANTHER" id="PTHR42679:SF2">
    <property type="entry name" value="S-METHYL-5'-THIOADENOSINE PHOSPHORYLASE"/>
    <property type="match status" value="1"/>
</dbReference>
<gene>
    <name evidence="5" type="ORF">MmiHf6_03170</name>
</gene>
<dbReference type="InterPro" id="IPR035994">
    <property type="entry name" value="Nucleoside_phosphorylase_sf"/>
</dbReference>
<dbReference type="Pfam" id="PF01048">
    <property type="entry name" value="PNP_UDP_1"/>
    <property type="match status" value="1"/>
</dbReference>
<dbReference type="GO" id="GO:0006166">
    <property type="term" value="P:purine ribonucleoside salvage"/>
    <property type="evidence" value="ECO:0007669"/>
    <property type="project" value="UniProtKB-UniRule"/>
</dbReference>
<feature type="site" description="Important for substrate specificity" evidence="3">
    <location>
        <position position="190"/>
    </location>
</feature>
<name>A0AA96UYJ6_9EURY</name>
<dbReference type="RefSeq" id="WP_316558008.1">
    <property type="nucleotide sequence ID" value="NZ_CP131059.1"/>
</dbReference>
<dbReference type="EC" id="2.4.2.44" evidence="3"/>
<dbReference type="GO" id="GO:0019509">
    <property type="term" value="P:L-methionine salvage from methylthioadenosine"/>
    <property type="evidence" value="ECO:0007669"/>
    <property type="project" value="TreeGrafter"/>
</dbReference>
<dbReference type="SUPFAM" id="SSF53167">
    <property type="entry name" value="Purine and uridine phosphorylases"/>
    <property type="match status" value="2"/>
</dbReference>
<keyword evidence="1 3" id="KW-0328">Glycosyltransferase</keyword>
<keyword evidence="3" id="KW-0660">Purine salvage</keyword>
<evidence type="ECO:0000313" key="5">
    <source>
        <dbReference type="EMBL" id="WNY23021.1"/>
    </source>
</evidence>
<dbReference type="PANTHER" id="PTHR42679">
    <property type="entry name" value="S-METHYL-5'-THIOADENOSINE PHOSPHORYLASE"/>
    <property type="match status" value="1"/>
</dbReference>
<proteinExistence type="inferred from homology"/>
<comment type="subunit">
    <text evidence="3">Homotrimer.</text>
</comment>
<evidence type="ECO:0000256" key="3">
    <source>
        <dbReference type="HAMAP-Rule" id="MF_01963"/>
    </source>
</evidence>
<evidence type="ECO:0000259" key="4">
    <source>
        <dbReference type="Pfam" id="PF01048"/>
    </source>
</evidence>
<dbReference type="KEGG" id="mehf:MmiHf6_03170"/>
<evidence type="ECO:0000256" key="2">
    <source>
        <dbReference type="ARBA" id="ARBA00022679"/>
    </source>
</evidence>
<dbReference type="Proteomes" id="UP001302978">
    <property type="component" value="Chromosome"/>
</dbReference>
<keyword evidence="6" id="KW-1185">Reference proteome</keyword>
<comment type="catalytic activity">
    <reaction evidence="3">
        <text>S-methyl-5'-thioinosine + phosphate = 5-(methylsulfanyl)-alpha-D-ribose 1-phosphate + hypoxanthine</text>
        <dbReference type="Rhea" id="RHEA:30643"/>
        <dbReference type="ChEBI" id="CHEBI:17368"/>
        <dbReference type="ChEBI" id="CHEBI:43474"/>
        <dbReference type="ChEBI" id="CHEBI:48595"/>
        <dbReference type="ChEBI" id="CHEBI:58533"/>
        <dbReference type="EC" id="2.4.2.44"/>
    </reaction>
</comment>
<comment type="pathway">
    <text evidence="3">Purine metabolism; purine nucleoside salvage.</text>
</comment>
<evidence type="ECO:0000256" key="1">
    <source>
        <dbReference type="ARBA" id="ARBA00022676"/>
    </source>
</evidence>
<feature type="domain" description="Nucleoside phosphorylase" evidence="4">
    <location>
        <begin position="127"/>
        <end position="264"/>
    </location>
</feature>
<organism evidence="5 6">
    <name type="scientific">Methanimicrococcus hongohii</name>
    <dbReference type="NCBI Taxonomy" id="3028295"/>
    <lineage>
        <taxon>Archaea</taxon>
        <taxon>Methanobacteriati</taxon>
        <taxon>Methanobacteriota</taxon>
        <taxon>Stenosarchaea group</taxon>
        <taxon>Methanomicrobia</taxon>
        <taxon>Methanosarcinales</taxon>
        <taxon>Methanosarcinaceae</taxon>
        <taxon>Methanimicrococcus</taxon>
    </lineage>
</organism>
<dbReference type="InterPro" id="IPR010044">
    <property type="entry name" value="MTAP"/>
</dbReference>